<organism evidence="4 5">
    <name type="scientific">Porites lobata</name>
    <dbReference type="NCBI Taxonomy" id="104759"/>
    <lineage>
        <taxon>Eukaryota</taxon>
        <taxon>Metazoa</taxon>
        <taxon>Cnidaria</taxon>
        <taxon>Anthozoa</taxon>
        <taxon>Hexacorallia</taxon>
        <taxon>Scleractinia</taxon>
        <taxon>Fungiina</taxon>
        <taxon>Poritidae</taxon>
        <taxon>Porites</taxon>
    </lineage>
</organism>
<evidence type="ECO:0000256" key="2">
    <source>
        <dbReference type="SAM" id="MobiDB-lite"/>
    </source>
</evidence>
<proteinExistence type="predicted"/>
<keyword evidence="1" id="KW-0175">Coiled coil</keyword>
<evidence type="ECO:0000256" key="1">
    <source>
        <dbReference type="SAM" id="Coils"/>
    </source>
</evidence>
<feature type="domain" description="Death" evidence="3">
    <location>
        <begin position="512"/>
        <end position="569"/>
    </location>
</feature>
<feature type="coiled-coil region" evidence="1">
    <location>
        <begin position="236"/>
        <end position="263"/>
    </location>
</feature>
<feature type="region of interest" description="Disordered" evidence="2">
    <location>
        <begin position="473"/>
        <end position="493"/>
    </location>
</feature>
<name>A0ABN8MYQ1_9CNID</name>
<dbReference type="Pfam" id="PF20694">
    <property type="entry name" value="TRADD-like_N"/>
    <property type="match status" value="1"/>
</dbReference>
<evidence type="ECO:0000313" key="4">
    <source>
        <dbReference type="EMBL" id="CAH3038993.1"/>
    </source>
</evidence>
<evidence type="ECO:0000313" key="5">
    <source>
        <dbReference type="Proteomes" id="UP001159405"/>
    </source>
</evidence>
<comment type="caution">
    <text evidence="4">The sequence shown here is derived from an EMBL/GenBank/DDBJ whole genome shotgun (WGS) entry which is preliminary data.</text>
</comment>
<sequence>MELQPFGDEQLNFLKFASLVLDEFPKALRQAFKTMWDKKYGHRPGLQLWDDSTIVRKMFYIEEAKSGKKIKVPVHQSYDEWDCTSLFQATIFARCFASKGSTLKALYAKPLAYGSFHASVISSGGNNEETFALSIDQLRLLRNSLCHSTRSKMDRATFDQRMNYAKDAFHALGVSTALIDAVGSLTEADFPTSKVCQLETSVKEETGKYIKFLEEVSSDLIEIKALLSAIKRTVGSAANKEDIARLEQKIAKLQESQDEGDAKPTATARLRIWFDCEKMISLGPRVEATGMEAQSMSQESARESLVSKQPQTVTTSAAESLGKAAAVEAAAVPGTSKRPRVEDVTGSWQDNVESGAMPSSQDVLNLIASTYFKKLDPSTTEEFNEFIQYMEQVRKVVIVDVKTGSLEVIVQCSSLKVLEELWKDYSTGHLNEIAQKFLVTERILKAFGLAEVKLTTTIKEEEYRACRRLLSKSDREKRRPGESSRRARSPGMTEVKDGVVADDDLEGLSLQLGSPWKSLARRLKFSPAEIDGFDHAEKELAEKSFRMLCRWKEKSGLSGATYKVLYEALCHKYVDRKDLAGRFCNA</sequence>
<dbReference type="Proteomes" id="UP001159405">
    <property type="component" value="Unassembled WGS sequence"/>
</dbReference>
<protein>
    <recommendedName>
        <fullName evidence="3">Death domain-containing protein</fullName>
    </recommendedName>
</protein>
<gene>
    <name evidence="4" type="ORF">PLOB_00043128</name>
</gene>
<dbReference type="CDD" id="cd01670">
    <property type="entry name" value="Death"/>
    <property type="match status" value="1"/>
</dbReference>
<dbReference type="InterPro" id="IPR000488">
    <property type="entry name" value="Death_dom"/>
</dbReference>
<accession>A0ABN8MYQ1</accession>
<dbReference type="SUPFAM" id="SSF47986">
    <property type="entry name" value="DEATH domain"/>
    <property type="match status" value="1"/>
</dbReference>
<dbReference type="InterPro" id="IPR049341">
    <property type="entry name" value="TRADD-like_N"/>
</dbReference>
<dbReference type="Pfam" id="PF00531">
    <property type="entry name" value="Death"/>
    <property type="match status" value="1"/>
</dbReference>
<keyword evidence="5" id="KW-1185">Reference proteome</keyword>
<evidence type="ECO:0000259" key="3">
    <source>
        <dbReference type="PROSITE" id="PS50017"/>
    </source>
</evidence>
<dbReference type="InterPro" id="IPR011029">
    <property type="entry name" value="DEATH-like_dom_sf"/>
</dbReference>
<dbReference type="EMBL" id="CALNXK010000007">
    <property type="protein sequence ID" value="CAH3038993.1"/>
    <property type="molecule type" value="Genomic_DNA"/>
</dbReference>
<feature type="compositionally biased region" description="Basic and acidic residues" evidence="2">
    <location>
        <begin position="473"/>
        <end position="485"/>
    </location>
</feature>
<dbReference type="Gene3D" id="1.10.533.10">
    <property type="entry name" value="Death Domain, Fas"/>
    <property type="match status" value="1"/>
</dbReference>
<reference evidence="4 5" key="1">
    <citation type="submission" date="2022-05" db="EMBL/GenBank/DDBJ databases">
        <authorList>
            <consortium name="Genoscope - CEA"/>
            <person name="William W."/>
        </authorList>
    </citation>
    <scope>NUCLEOTIDE SEQUENCE [LARGE SCALE GENOMIC DNA]</scope>
</reference>
<dbReference type="PROSITE" id="PS50017">
    <property type="entry name" value="DEATH_DOMAIN"/>
    <property type="match status" value="1"/>
</dbReference>
<dbReference type="SMART" id="SM00005">
    <property type="entry name" value="DEATH"/>
    <property type="match status" value="1"/>
</dbReference>